<name>A0A7V3J9V0_UNCC3</name>
<comment type="caution">
    <text evidence="1">The sequence shown here is derived from an EMBL/GenBank/DDBJ whole genome shotgun (WGS) entry which is preliminary data.</text>
</comment>
<sequence>MPDILQILSDYFSKKVDGAAEGIFKVRIPQDLIEHILKFYLSPYLSEMEVKFYERSLEIRGTNILPVSMNLKISGLKWDKEEKFVAFEVDVSDLVYKFIRGPLQSLRDMTKGVISEEEGKIYIDFEKLSNLKPQWNGITYTLRNKVKLIDIRFKESFLELVFERVKP</sequence>
<reference evidence="1" key="1">
    <citation type="journal article" date="2020" name="mSystems">
        <title>Genome- and Community-Level Interaction Insights into Carbon Utilization and Element Cycling Functions of Hydrothermarchaeota in Hydrothermal Sediment.</title>
        <authorList>
            <person name="Zhou Z."/>
            <person name="Liu Y."/>
            <person name="Xu W."/>
            <person name="Pan J."/>
            <person name="Luo Z.H."/>
            <person name="Li M."/>
        </authorList>
    </citation>
    <scope>NUCLEOTIDE SEQUENCE [LARGE SCALE GENOMIC DNA]</scope>
    <source>
        <strain evidence="1">SpSt-757</strain>
    </source>
</reference>
<accession>A0A7V3J9V0</accession>
<proteinExistence type="predicted"/>
<dbReference type="EMBL" id="DTGG01000059">
    <property type="protein sequence ID" value="HFZ08844.1"/>
    <property type="molecule type" value="Genomic_DNA"/>
</dbReference>
<evidence type="ECO:0000313" key="1">
    <source>
        <dbReference type="EMBL" id="HFZ08844.1"/>
    </source>
</evidence>
<protein>
    <submittedName>
        <fullName evidence="1">Uncharacterized protein</fullName>
    </submittedName>
</protein>
<organism evidence="1">
    <name type="scientific">candidate division CPR3 bacterium</name>
    <dbReference type="NCBI Taxonomy" id="2268181"/>
    <lineage>
        <taxon>Bacteria</taxon>
        <taxon>Bacteria division CPR3</taxon>
    </lineage>
</organism>
<gene>
    <name evidence="1" type="ORF">ENV41_01775</name>
</gene>
<dbReference type="AlphaFoldDB" id="A0A7V3J9V0"/>